<evidence type="ECO:0000313" key="12">
    <source>
        <dbReference type="Proteomes" id="UP000587527"/>
    </source>
</evidence>
<dbReference type="PROSITE" id="PS00188">
    <property type="entry name" value="BIOTIN"/>
    <property type="match status" value="1"/>
</dbReference>
<dbReference type="EC" id="6.4.1.3" evidence="11"/>
<evidence type="ECO:0000256" key="3">
    <source>
        <dbReference type="ARBA" id="ARBA00022741"/>
    </source>
</evidence>
<evidence type="ECO:0000256" key="4">
    <source>
        <dbReference type="ARBA" id="ARBA00022840"/>
    </source>
</evidence>
<dbReference type="Pfam" id="PF00289">
    <property type="entry name" value="Biotin_carb_N"/>
    <property type="match status" value="1"/>
</dbReference>
<dbReference type="InterPro" id="IPR000089">
    <property type="entry name" value="Biotin_lipoyl"/>
</dbReference>
<dbReference type="SUPFAM" id="SSF51246">
    <property type="entry name" value="Rudiment single hybrid motif"/>
    <property type="match status" value="1"/>
</dbReference>
<dbReference type="Gene3D" id="2.40.50.100">
    <property type="match status" value="1"/>
</dbReference>
<keyword evidence="12" id="KW-1185">Reference proteome</keyword>
<dbReference type="Pfam" id="PF02786">
    <property type="entry name" value="CPSase_L_D2"/>
    <property type="match status" value="1"/>
</dbReference>
<dbReference type="InterPro" id="IPR011054">
    <property type="entry name" value="Rudment_hybrid_motif"/>
</dbReference>
<keyword evidence="4 6" id="KW-0067">ATP-binding</keyword>
<dbReference type="GO" id="GO:0004658">
    <property type="term" value="F:propionyl-CoA carboxylase activity"/>
    <property type="evidence" value="ECO:0007669"/>
    <property type="project" value="UniProtKB-EC"/>
</dbReference>
<dbReference type="InterPro" id="IPR005479">
    <property type="entry name" value="CPAse_ATP-bd"/>
</dbReference>
<reference evidence="11 12" key="1">
    <citation type="submission" date="2020-08" db="EMBL/GenBank/DDBJ databases">
        <title>Sequencing the genomes of 1000 actinobacteria strains.</title>
        <authorList>
            <person name="Klenk H.-P."/>
        </authorList>
    </citation>
    <scope>NUCLEOTIDE SEQUENCE [LARGE SCALE GENOMIC DNA]</scope>
    <source>
        <strain evidence="11 12">DSM 45362</strain>
    </source>
</reference>
<dbReference type="InterPro" id="IPR048429">
    <property type="entry name" value="MCC_alpha_BT"/>
</dbReference>
<dbReference type="GO" id="GO:0005524">
    <property type="term" value="F:ATP binding"/>
    <property type="evidence" value="ECO:0007669"/>
    <property type="project" value="UniProtKB-UniRule"/>
</dbReference>
<evidence type="ECO:0000256" key="6">
    <source>
        <dbReference type="PROSITE-ProRule" id="PRU00409"/>
    </source>
</evidence>
<evidence type="ECO:0000256" key="5">
    <source>
        <dbReference type="ARBA" id="ARBA00023267"/>
    </source>
</evidence>
<dbReference type="PROSITE" id="PS50975">
    <property type="entry name" value="ATP_GRASP"/>
    <property type="match status" value="1"/>
</dbReference>
<keyword evidence="3 6" id="KW-0547">Nucleotide-binding</keyword>
<keyword evidence="2 11" id="KW-0436">Ligase</keyword>
<proteinExistence type="predicted"/>
<dbReference type="AlphaFoldDB" id="A0A841BVX8"/>
<dbReference type="SUPFAM" id="SSF52440">
    <property type="entry name" value="PreATP-grasp domain"/>
    <property type="match status" value="1"/>
</dbReference>
<dbReference type="GO" id="GO:0046872">
    <property type="term" value="F:metal ion binding"/>
    <property type="evidence" value="ECO:0007669"/>
    <property type="project" value="InterPro"/>
</dbReference>
<feature type="domain" description="Biotin carboxylation" evidence="10">
    <location>
        <begin position="1"/>
        <end position="431"/>
    </location>
</feature>
<dbReference type="InterPro" id="IPR011764">
    <property type="entry name" value="Biotin_carboxylation_dom"/>
</dbReference>
<dbReference type="InterPro" id="IPR005481">
    <property type="entry name" value="BC-like_N"/>
</dbReference>
<dbReference type="PANTHER" id="PTHR18866:SF126">
    <property type="entry name" value="BIOTIN CARBOXYLASE"/>
    <property type="match status" value="1"/>
</dbReference>
<dbReference type="SUPFAM" id="SSF56059">
    <property type="entry name" value="Glutathione synthetase ATP-binding domain-like"/>
    <property type="match status" value="1"/>
</dbReference>
<dbReference type="PROSITE" id="PS50979">
    <property type="entry name" value="BC"/>
    <property type="match status" value="1"/>
</dbReference>
<dbReference type="InterPro" id="IPR016185">
    <property type="entry name" value="PreATP-grasp_dom_sf"/>
</dbReference>
<dbReference type="SMART" id="SM00878">
    <property type="entry name" value="Biotin_carb_C"/>
    <property type="match status" value="1"/>
</dbReference>
<accession>A0A841BVX8</accession>
<feature type="region of interest" description="Disordered" evidence="7">
    <location>
        <begin position="655"/>
        <end position="678"/>
    </location>
</feature>
<sequence length="678" mass="70182">MIQRLLIANRGEIARRIARTCRDAGITTVSVYTAGDPPTDGLGVLITSYLDSASIVAAAVAGGADAVHPGYGFLSENTDFAQAVLDAGLTWVGPPPAAIAAMGSKIEAKKLMAAAGVPVLPELDPASVTAADLPVLIKASAGGGGRGMRVVRDLASLPAELDAARAEALAAFGDPAVFCEPFLATGRHIEVQLLADGHGTVWTLGERECSIQRRHQKIIEETPSPLVTPAMRARLLDAAVAAATAIGYVGAGTVEFLAADDGTFHFLEMNTRLQVEHPVTEAVTGLDLVAWQLRIAEGAALPASPPPPVGHAIEARIYAEDPAAGWLPQSGTLSCFEVPGVAGTFGPVRGLRLDSGVQSGSVVGVRFDPMLAKLIAWAPSRDEAIRALAGALAGARIHGLTTNRDLLVRVLRHPAFVAGATPTSFLDDHGLPALAAPLADTRAQQLSAVAAALAVACAHRLAAPVLSRLPLGWRNLRSAPHRRSFTAPDGRVVAVAYRFGRDGVAVVEGVDEEVGGSIGVESVSPSLVVLRVGGVQIPFRVALPGSCAFSVAGATENARDLPRIEIDSPLGGVALVLVGRFPAPTREVAAGSLLAPMPGTVIRVAVAEGDSVTAGQPLLWLEAMKMQHQISAPADGVVTHLPAREGLQVNPGTPLAIITPRPETADREQRWTASNEPS</sequence>
<evidence type="ECO:0000259" key="10">
    <source>
        <dbReference type="PROSITE" id="PS50979"/>
    </source>
</evidence>
<organism evidence="11 12">
    <name type="scientific">Allocatelliglobosispora scoriae</name>
    <dbReference type="NCBI Taxonomy" id="643052"/>
    <lineage>
        <taxon>Bacteria</taxon>
        <taxon>Bacillati</taxon>
        <taxon>Actinomycetota</taxon>
        <taxon>Actinomycetes</taxon>
        <taxon>Micromonosporales</taxon>
        <taxon>Micromonosporaceae</taxon>
        <taxon>Allocatelliglobosispora</taxon>
    </lineage>
</organism>
<name>A0A841BVX8_9ACTN</name>
<dbReference type="FunFam" id="2.40.50.100:FF:000003">
    <property type="entry name" value="Acetyl-CoA carboxylase biotin carboxyl carrier protein"/>
    <property type="match status" value="1"/>
</dbReference>
<evidence type="ECO:0000256" key="7">
    <source>
        <dbReference type="SAM" id="MobiDB-lite"/>
    </source>
</evidence>
<dbReference type="CDD" id="cd06850">
    <property type="entry name" value="biotinyl_domain"/>
    <property type="match status" value="1"/>
</dbReference>
<dbReference type="Pfam" id="PF00364">
    <property type="entry name" value="Biotin_lipoyl"/>
    <property type="match status" value="1"/>
</dbReference>
<comment type="cofactor">
    <cofactor evidence="1">
        <name>biotin</name>
        <dbReference type="ChEBI" id="CHEBI:57586"/>
    </cofactor>
</comment>
<dbReference type="PROSITE" id="PS00867">
    <property type="entry name" value="CPSASE_2"/>
    <property type="match status" value="1"/>
</dbReference>
<dbReference type="Pfam" id="PF21139">
    <property type="entry name" value="BT_MCC_alpha"/>
    <property type="match status" value="1"/>
</dbReference>
<dbReference type="Gene3D" id="3.30.470.20">
    <property type="entry name" value="ATP-grasp fold, B domain"/>
    <property type="match status" value="1"/>
</dbReference>
<dbReference type="InterPro" id="IPR050856">
    <property type="entry name" value="Biotin_carboxylase_complex"/>
</dbReference>
<comment type="caution">
    <text evidence="11">The sequence shown here is derived from an EMBL/GenBank/DDBJ whole genome shotgun (WGS) entry which is preliminary data.</text>
</comment>
<evidence type="ECO:0000256" key="1">
    <source>
        <dbReference type="ARBA" id="ARBA00001953"/>
    </source>
</evidence>
<feature type="domain" description="Lipoyl-binding" evidence="8">
    <location>
        <begin position="578"/>
        <end position="659"/>
    </location>
</feature>
<keyword evidence="5" id="KW-0092">Biotin</keyword>
<feature type="domain" description="ATP-grasp" evidence="9">
    <location>
        <begin position="109"/>
        <end position="297"/>
    </location>
</feature>
<gene>
    <name evidence="11" type="ORF">F4553_006691</name>
</gene>
<dbReference type="InterPro" id="IPR001882">
    <property type="entry name" value="Biotin_BS"/>
</dbReference>
<dbReference type="InterPro" id="IPR011761">
    <property type="entry name" value="ATP-grasp"/>
</dbReference>
<dbReference type="Proteomes" id="UP000587527">
    <property type="component" value="Unassembled WGS sequence"/>
</dbReference>
<dbReference type="SUPFAM" id="SSF51230">
    <property type="entry name" value="Single hybrid motif"/>
    <property type="match status" value="1"/>
</dbReference>
<dbReference type="PROSITE" id="PS50968">
    <property type="entry name" value="BIOTINYL_LIPOYL"/>
    <property type="match status" value="1"/>
</dbReference>
<evidence type="ECO:0000313" key="11">
    <source>
        <dbReference type="EMBL" id="MBB5873257.1"/>
    </source>
</evidence>
<protein>
    <submittedName>
        <fullName evidence="11">Propionyl-CoA carboxylase alpha chain</fullName>
        <ecNumber evidence="11">6.4.1.3</ecNumber>
    </submittedName>
</protein>
<evidence type="ECO:0000259" key="8">
    <source>
        <dbReference type="PROSITE" id="PS50968"/>
    </source>
</evidence>
<dbReference type="PANTHER" id="PTHR18866">
    <property type="entry name" value="CARBOXYLASE:PYRUVATE/ACETYL-COA/PROPIONYL-COA CARBOXYLASE"/>
    <property type="match status" value="1"/>
</dbReference>
<evidence type="ECO:0000256" key="2">
    <source>
        <dbReference type="ARBA" id="ARBA00022598"/>
    </source>
</evidence>
<dbReference type="RefSeq" id="WP_184844162.1">
    <property type="nucleotide sequence ID" value="NZ_JACHMN010000003.1"/>
</dbReference>
<evidence type="ECO:0000259" key="9">
    <source>
        <dbReference type="PROSITE" id="PS50975"/>
    </source>
</evidence>
<dbReference type="EMBL" id="JACHMN010000003">
    <property type="protein sequence ID" value="MBB5873257.1"/>
    <property type="molecule type" value="Genomic_DNA"/>
</dbReference>
<dbReference type="Pfam" id="PF02785">
    <property type="entry name" value="Biotin_carb_C"/>
    <property type="match status" value="1"/>
</dbReference>
<dbReference type="InterPro" id="IPR011053">
    <property type="entry name" value="Single_hybrid_motif"/>
</dbReference>
<dbReference type="InterPro" id="IPR005482">
    <property type="entry name" value="Biotin_COase_C"/>
</dbReference>